<dbReference type="GeneID" id="5602022"/>
<dbReference type="KEGG" id="vg:5602022"/>
<dbReference type="Proteomes" id="UP000000714">
    <property type="component" value="Segment"/>
</dbReference>
<gene>
    <name evidence="1" type="ORF">KSY1p008</name>
</gene>
<organism evidence="1 2">
    <name type="scientific">Lactococcus phage KSY1</name>
    <dbReference type="NCBI Taxonomy" id="2913972"/>
    <lineage>
        <taxon>Viruses</taxon>
        <taxon>Duplodnaviria</taxon>
        <taxon>Heunggongvirae</taxon>
        <taxon>Uroviricota</taxon>
        <taxon>Caudoviricetes</taxon>
        <taxon>Chopinvirus</taxon>
        <taxon>Chopinvirus KSY1</taxon>
    </lineage>
</organism>
<protein>
    <submittedName>
        <fullName evidence="1">Gp008</fullName>
    </submittedName>
</protein>
<evidence type="ECO:0000313" key="1">
    <source>
        <dbReference type="EMBL" id="ABG21550.1"/>
    </source>
</evidence>
<sequence>MTLTPETLFRRARKNMVKAFEKDHTSKELDKLAQLKFESNWLGLTVQQKATVIMVLEGE</sequence>
<dbReference type="RefSeq" id="YP_001469006.1">
    <property type="nucleotide sequence ID" value="NC_009817.1"/>
</dbReference>
<evidence type="ECO:0000313" key="2">
    <source>
        <dbReference type="Proteomes" id="UP000000714"/>
    </source>
</evidence>
<accession>A6MA72</accession>
<proteinExistence type="predicted"/>
<reference evidence="1 2" key="1">
    <citation type="journal article" date="2007" name="Virology">
        <title>KSY1, a lactococcal phage with a T7-like transcription.</title>
        <authorList>
            <person name="Chopin A."/>
            <person name="Deveau H."/>
            <person name="Ehrlich S.D."/>
            <person name="Moineau S."/>
            <person name="Chopin M.C."/>
        </authorList>
    </citation>
    <scope>NUCLEOTIDE SEQUENCE</scope>
</reference>
<name>A6MA72_9CAUD</name>
<dbReference type="EMBL" id="DQ535032">
    <property type="protein sequence ID" value="ABG21550.1"/>
    <property type="molecule type" value="Genomic_DNA"/>
</dbReference>
<keyword evidence="2" id="KW-1185">Reference proteome</keyword>